<name>A0A0G1GWK4_9BACT</name>
<dbReference type="GO" id="GO:0016787">
    <property type="term" value="F:hydrolase activity"/>
    <property type="evidence" value="ECO:0007669"/>
    <property type="project" value="UniProtKB-KW"/>
</dbReference>
<dbReference type="PROSITE" id="PS51462">
    <property type="entry name" value="NUDIX"/>
    <property type="match status" value="1"/>
</dbReference>
<evidence type="ECO:0000313" key="2">
    <source>
        <dbReference type="EMBL" id="KKT11737.1"/>
    </source>
</evidence>
<gene>
    <name evidence="2" type="ORF">UV91_C0002G0031</name>
</gene>
<feature type="domain" description="Nudix hydrolase" evidence="1">
    <location>
        <begin position="30"/>
        <end position="161"/>
    </location>
</feature>
<organism evidence="2 3">
    <name type="scientific">Candidatus Nomurabacteria bacterium GW2011_GWF2_43_24</name>
    <dbReference type="NCBI Taxonomy" id="1618778"/>
    <lineage>
        <taxon>Bacteria</taxon>
        <taxon>Candidatus Nomuraibacteriota</taxon>
    </lineage>
</organism>
<dbReference type="Proteomes" id="UP000033907">
    <property type="component" value="Unassembled WGS sequence"/>
</dbReference>
<evidence type="ECO:0000313" key="3">
    <source>
        <dbReference type="Proteomes" id="UP000033907"/>
    </source>
</evidence>
<keyword evidence="2" id="KW-0378">Hydrolase</keyword>
<dbReference type="SUPFAM" id="SSF55811">
    <property type="entry name" value="Nudix"/>
    <property type="match status" value="1"/>
</dbReference>
<dbReference type="InterPro" id="IPR000086">
    <property type="entry name" value="NUDIX_hydrolase_dom"/>
</dbReference>
<proteinExistence type="predicted"/>
<comment type="caution">
    <text evidence="2">The sequence shown here is derived from an EMBL/GenBank/DDBJ whole genome shotgun (WGS) entry which is preliminary data.</text>
</comment>
<reference evidence="2 3" key="1">
    <citation type="journal article" date="2015" name="Nature">
        <title>rRNA introns, odd ribosomes, and small enigmatic genomes across a large radiation of phyla.</title>
        <authorList>
            <person name="Brown C.T."/>
            <person name="Hug L.A."/>
            <person name="Thomas B.C."/>
            <person name="Sharon I."/>
            <person name="Castelle C.J."/>
            <person name="Singh A."/>
            <person name="Wilkins M.J."/>
            <person name="Williams K.H."/>
            <person name="Banfield J.F."/>
        </authorList>
    </citation>
    <scope>NUCLEOTIDE SEQUENCE [LARGE SCALE GENOMIC DNA]</scope>
</reference>
<dbReference type="InterPro" id="IPR015797">
    <property type="entry name" value="NUDIX_hydrolase-like_dom_sf"/>
</dbReference>
<protein>
    <submittedName>
        <fullName evidence="2">NUDIX hydrolase</fullName>
    </submittedName>
</protein>
<dbReference type="AlphaFoldDB" id="A0A0G1GWK4"/>
<sequence length="172" mass="19781">MSQEESVDIIDENENFVKVVPKKEAHEKGLLHKTVISQLIDSKGRWFLTKPSEGRQDAGQYVAPVGGHVSAGETEIETLKRENKEEIGLAGDFKYEFVGKKVFNRFVISRQENHFFVMYKSYSDMKPVLSHEAESGRYFTEAELKKELKENSKLFGDAFHFVAKAFFPHLYL</sequence>
<accession>A0A0G1GWK4</accession>
<dbReference type="EMBL" id="LCGH01000002">
    <property type="protein sequence ID" value="KKT11737.1"/>
    <property type="molecule type" value="Genomic_DNA"/>
</dbReference>
<dbReference type="Pfam" id="PF00293">
    <property type="entry name" value="NUDIX"/>
    <property type="match status" value="1"/>
</dbReference>
<evidence type="ECO:0000259" key="1">
    <source>
        <dbReference type="PROSITE" id="PS51462"/>
    </source>
</evidence>
<dbReference type="Gene3D" id="3.90.79.10">
    <property type="entry name" value="Nucleoside Triphosphate Pyrophosphohydrolase"/>
    <property type="match status" value="1"/>
</dbReference>